<name>A0AAE4ZBT6_9BACT</name>
<dbReference type="AlphaFoldDB" id="A0AAE4ZBT6"/>
<dbReference type="Proteomes" id="UP000702544">
    <property type="component" value="Unassembled WGS sequence"/>
</dbReference>
<reference evidence="1 2" key="1">
    <citation type="submission" date="2020-01" db="EMBL/GenBank/DDBJ databases">
        <title>Genomes assembled from Gulf of Kutch pelagic sediment metagenomes.</title>
        <authorList>
            <person name="Chandrashekar M."/>
            <person name="Mahajan M.S."/>
            <person name="Dave K.J."/>
            <person name="Vatsa P."/>
            <person name="Nathani N.M."/>
        </authorList>
    </citation>
    <scope>NUCLEOTIDE SEQUENCE [LARGE SCALE GENOMIC DNA]</scope>
    <source>
        <strain evidence="1">KS3-K002</strain>
    </source>
</reference>
<protein>
    <submittedName>
        <fullName evidence="1">AraC family transcriptional regulator</fullName>
    </submittedName>
</protein>
<evidence type="ECO:0000313" key="2">
    <source>
        <dbReference type="Proteomes" id="UP000702544"/>
    </source>
</evidence>
<feature type="non-terminal residue" evidence="1">
    <location>
        <position position="49"/>
    </location>
</feature>
<organism evidence="1 2">
    <name type="scientific">Candidatus Kutchimonas denitrificans</name>
    <dbReference type="NCBI Taxonomy" id="3056748"/>
    <lineage>
        <taxon>Bacteria</taxon>
        <taxon>Pseudomonadati</taxon>
        <taxon>Gemmatimonadota</taxon>
        <taxon>Gemmatimonadia</taxon>
        <taxon>Candidatus Palauibacterales</taxon>
        <taxon>Candidatus Palauibacteraceae</taxon>
        <taxon>Candidatus Kutchimonas</taxon>
    </lineage>
</organism>
<accession>A0AAE4ZBT6</accession>
<proteinExistence type="predicted"/>
<gene>
    <name evidence="1" type="ORF">GWO12_14730</name>
</gene>
<comment type="caution">
    <text evidence="1">The sequence shown here is derived from an EMBL/GenBank/DDBJ whole genome shotgun (WGS) entry which is preliminary data.</text>
</comment>
<evidence type="ECO:0000313" key="1">
    <source>
        <dbReference type="EMBL" id="NIR76347.1"/>
    </source>
</evidence>
<sequence>MDLEFILDEMEVSAEPFALCEMHGRTDLDLGKDPGATLHYVLAGTGDIS</sequence>
<dbReference type="EMBL" id="JAACAK010000121">
    <property type="protein sequence ID" value="NIR76347.1"/>
    <property type="molecule type" value="Genomic_DNA"/>
</dbReference>